<dbReference type="InterPro" id="IPR017937">
    <property type="entry name" value="Thioredoxin_CS"/>
</dbReference>
<sequence>MSFILDEHAPRPTAAADAVKDGTAATFMKDVIEASREVPVIAYFSAPWCGPCKTFGPMLEKQVRQSAGKVRLVKINVDEEQQLAAQLRVQAVPTVFGFVNGRPVDAFSNALPESQIKSFIARLSGGGNVIDEALAQAKAVLEEGDAATAMDIYQQILAQDPANGEGIAGVMRCYLAMGEAEPVDEILAQLPPDLLKHPAIASVKTQVELAGQASGDFAALEAQVAANPGDMQARYDLAMAYFGANRRQQAADALLDIIRLDRSWNEEQAKTQLLKLFEAFGHTDPVTMAARRKLSALLFS</sequence>
<evidence type="ECO:0000259" key="5">
    <source>
        <dbReference type="PROSITE" id="PS51352"/>
    </source>
</evidence>
<evidence type="ECO:0000313" key="7">
    <source>
        <dbReference type="Proteomes" id="UP000544872"/>
    </source>
</evidence>
<dbReference type="InterPro" id="IPR011990">
    <property type="entry name" value="TPR-like_helical_dom_sf"/>
</dbReference>
<gene>
    <name evidence="6" type="ORF">FHS48_000574</name>
</gene>
<evidence type="ECO:0000256" key="4">
    <source>
        <dbReference type="ARBA" id="ARBA00023284"/>
    </source>
</evidence>
<keyword evidence="2" id="KW-0249">Electron transport</keyword>
<dbReference type="RefSeq" id="WP_184261196.1">
    <property type="nucleotide sequence ID" value="NZ_JACIIX010000001.1"/>
</dbReference>
<evidence type="ECO:0000256" key="2">
    <source>
        <dbReference type="ARBA" id="ARBA00022982"/>
    </source>
</evidence>
<protein>
    <submittedName>
        <fullName evidence="6">Putative thioredoxin</fullName>
    </submittedName>
</protein>
<dbReference type="InterPro" id="IPR036249">
    <property type="entry name" value="Thioredoxin-like_sf"/>
</dbReference>
<dbReference type="Pfam" id="PF14561">
    <property type="entry name" value="TPR_20"/>
    <property type="match status" value="1"/>
</dbReference>
<dbReference type="GO" id="GO:0006950">
    <property type="term" value="P:response to stress"/>
    <property type="evidence" value="ECO:0007669"/>
    <property type="project" value="UniProtKB-ARBA"/>
</dbReference>
<proteinExistence type="predicted"/>
<dbReference type="GO" id="GO:0005829">
    <property type="term" value="C:cytosol"/>
    <property type="evidence" value="ECO:0007669"/>
    <property type="project" value="TreeGrafter"/>
</dbReference>
<dbReference type="GO" id="GO:0015035">
    <property type="term" value="F:protein-disulfide reductase activity"/>
    <property type="evidence" value="ECO:0007669"/>
    <property type="project" value="TreeGrafter"/>
</dbReference>
<dbReference type="PANTHER" id="PTHR45663:SF11">
    <property type="entry name" value="GEO12009P1"/>
    <property type="match status" value="1"/>
</dbReference>
<dbReference type="Pfam" id="PF00085">
    <property type="entry name" value="Thioredoxin"/>
    <property type="match status" value="1"/>
</dbReference>
<evidence type="ECO:0000256" key="1">
    <source>
        <dbReference type="ARBA" id="ARBA00022448"/>
    </source>
</evidence>
<dbReference type="SUPFAM" id="SSF52833">
    <property type="entry name" value="Thioredoxin-like"/>
    <property type="match status" value="1"/>
</dbReference>
<dbReference type="Proteomes" id="UP000544872">
    <property type="component" value="Unassembled WGS sequence"/>
</dbReference>
<comment type="caution">
    <text evidence="6">The sequence shown here is derived from an EMBL/GenBank/DDBJ whole genome shotgun (WGS) entry which is preliminary data.</text>
</comment>
<keyword evidence="4" id="KW-0676">Redox-active center</keyword>
<dbReference type="InterPro" id="IPR013766">
    <property type="entry name" value="Thioredoxin_domain"/>
</dbReference>
<evidence type="ECO:0000313" key="6">
    <source>
        <dbReference type="EMBL" id="MBB6209193.1"/>
    </source>
</evidence>
<organism evidence="6 7">
    <name type="scientific">Novispirillum itersonii</name>
    <name type="common">Aquaspirillum itersonii</name>
    <dbReference type="NCBI Taxonomy" id="189"/>
    <lineage>
        <taxon>Bacteria</taxon>
        <taxon>Pseudomonadati</taxon>
        <taxon>Pseudomonadota</taxon>
        <taxon>Alphaproteobacteria</taxon>
        <taxon>Rhodospirillales</taxon>
        <taxon>Novispirillaceae</taxon>
        <taxon>Novispirillum</taxon>
    </lineage>
</organism>
<feature type="domain" description="Thioredoxin" evidence="5">
    <location>
        <begin position="5"/>
        <end position="125"/>
    </location>
</feature>
<reference evidence="6 7" key="1">
    <citation type="submission" date="2020-08" db="EMBL/GenBank/DDBJ databases">
        <title>Genomic Encyclopedia of Type Strains, Phase IV (KMG-IV): sequencing the most valuable type-strain genomes for metagenomic binning, comparative biology and taxonomic classification.</title>
        <authorList>
            <person name="Goeker M."/>
        </authorList>
    </citation>
    <scope>NUCLEOTIDE SEQUENCE [LARGE SCALE GENOMIC DNA]</scope>
    <source>
        <strain evidence="6 7">DSM 11590</strain>
    </source>
</reference>
<dbReference type="Gene3D" id="1.25.40.10">
    <property type="entry name" value="Tetratricopeptide repeat domain"/>
    <property type="match status" value="2"/>
</dbReference>
<keyword evidence="1" id="KW-0813">Transport</keyword>
<dbReference type="SUPFAM" id="SSF48452">
    <property type="entry name" value="TPR-like"/>
    <property type="match status" value="1"/>
</dbReference>
<keyword evidence="7" id="KW-1185">Reference proteome</keyword>
<dbReference type="AlphaFoldDB" id="A0A7X0DKQ5"/>
<evidence type="ECO:0000256" key="3">
    <source>
        <dbReference type="ARBA" id="ARBA00023157"/>
    </source>
</evidence>
<dbReference type="GO" id="GO:0045454">
    <property type="term" value="P:cell redox homeostasis"/>
    <property type="evidence" value="ECO:0007669"/>
    <property type="project" value="TreeGrafter"/>
</dbReference>
<dbReference type="EMBL" id="JACIIX010000001">
    <property type="protein sequence ID" value="MBB6209193.1"/>
    <property type="molecule type" value="Genomic_DNA"/>
</dbReference>
<dbReference type="Gene3D" id="3.40.30.10">
    <property type="entry name" value="Glutaredoxin"/>
    <property type="match status" value="1"/>
</dbReference>
<keyword evidence="3" id="KW-1015">Disulfide bond</keyword>
<dbReference type="PROSITE" id="PS51352">
    <property type="entry name" value="THIOREDOXIN_2"/>
    <property type="match status" value="1"/>
</dbReference>
<dbReference type="PROSITE" id="PS00194">
    <property type="entry name" value="THIOREDOXIN_1"/>
    <property type="match status" value="1"/>
</dbReference>
<dbReference type="CDD" id="cd02947">
    <property type="entry name" value="TRX_family"/>
    <property type="match status" value="1"/>
</dbReference>
<dbReference type="Pfam" id="PF14559">
    <property type="entry name" value="TPR_19"/>
    <property type="match status" value="1"/>
</dbReference>
<name>A0A7X0DKQ5_NOVIT</name>
<dbReference type="PANTHER" id="PTHR45663">
    <property type="entry name" value="GEO12009P1"/>
    <property type="match status" value="1"/>
</dbReference>
<accession>A0A7X0DKQ5</accession>